<protein>
    <recommendedName>
        <fullName evidence="3">Caspase family p20 domain-containing protein</fullName>
    </recommendedName>
</protein>
<dbReference type="InterPro" id="IPR001309">
    <property type="entry name" value="Pept_C14_p20"/>
</dbReference>
<dbReference type="InterPro" id="IPR029030">
    <property type="entry name" value="Caspase-like_dom_sf"/>
</dbReference>
<dbReference type="GO" id="GO:0046872">
    <property type="term" value="F:metal ion binding"/>
    <property type="evidence" value="ECO:0007669"/>
    <property type="project" value="UniProtKB-KW"/>
</dbReference>
<dbReference type="InterPro" id="IPR005502">
    <property type="entry name" value="Ribosyl_crysJ1"/>
</dbReference>
<evidence type="ECO:0000256" key="2">
    <source>
        <dbReference type="SAM" id="MobiDB-lite"/>
    </source>
</evidence>
<feature type="region of interest" description="Disordered" evidence="2">
    <location>
        <begin position="855"/>
        <end position="984"/>
    </location>
</feature>
<feature type="compositionally biased region" description="Polar residues" evidence="2">
    <location>
        <begin position="807"/>
        <end position="823"/>
    </location>
</feature>
<dbReference type="SUPFAM" id="SSF52129">
    <property type="entry name" value="Caspase-like"/>
    <property type="match status" value="1"/>
</dbReference>
<dbReference type="InterPro" id="IPR011600">
    <property type="entry name" value="Pept_C14_caspase"/>
</dbReference>
<dbReference type="Pfam" id="PF00656">
    <property type="entry name" value="Peptidase_C14"/>
    <property type="match status" value="1"/>
</dbReference>
<feature type="binding site" evidence="1">
    <location>
        <position position="655"/>
    </location>
    <ligand>
        <name>Mg(2+)</name>
        <dbReference type="ChEBI" id="CHEBI:18420"/>
        <label>1</label>
    </ligand>
</feature>
<dbReference type="Proteomes" id="UP000663856">
    <property type="component" value="Unassembled WGS sequence"/>
</dbReference>
<dbReference type="PROSITE" id="PS50208">
    <property type="entry name" value="CASPASE_P20"/>
    <property type="match status" value="1"/>
</dbReference>
<feature type="compositionally biased region" description="Acidic residues" evidence="2">
    <location>
        <begin position="939"/>
        <end position="948"/>
    </location>
</feature>
<comment type="cofactor">
    <cofactor evidence="1">
        <name>Mg(2+)</name>
        <dbReference type="ChEBI" id="CHEBI:18420"/>
    </cofactor>
    <text evidence="1">Binds 2 magnesium ions per subunit.</text>
</comment>
<dbReference type="Pfam" id="PF03747">
    <property type="entry name" value="ADP_ribosyl_GH"/>
    <property type="match status" value="1"/>
</dbReference>
<keyword evidence="1" id="KW-0460">Magnesium</keyword>
<sequence>MDTNAAANTKCRSNRKLALVIGIGDYDKLRRLKSPSNDSMDMANQLKCIGFQVTERSNLLHNEMVMTVNAFIKTVKQGDTVFIYFSGHGTQLENDYYLLPKDFHGKSEKSKKNAAPVWKILDKISNQRPFVIILFLDCCREYRLNNDHTDRNRPSISGRGSSPFDLHSNDLDANAMIAFACNPGTASIGKKQERNSLFTKHLLQYITTPDEDIRTIFDRVKRDVMDHSDSKQTPIVISTLSENNVYLYTQGQVNDEQSPSTNVPKNNIGILKSKRNESIEMQSSGAEIQNATTLEYKNPTNKPSSATNQMFTKQNNTTCADQPLRKYLGCLDKSWLNLNYHQHGEKLIKRPHELVAAMINPPMAVDDKILNRIQGSMVGMALGDALGAHVEFRPHSFLVSNPVFNLQGGGTWGLEKGQFTDDTSMALCLAASLVYHGDFIPYDQLVRYKWWHKHGYMSSTGQCFDIGAATCKSLSEFEARQKTFAKVQNIPMDVIDFIVDAECLSKFDVKCSESGVAGNGALMRLNPVPLFFYRRPALAVEYSGISGVITHGDRKASDACRYYGALIVAALQGANKEELLDTDFYEKHRPWFGNVSLVPEIMRIAMGSYQKKGGYEDGIRGKGYIVAALEAALWAFWSEETFENGVLAAVNLGDDTDTTAAIYGQLAGAYYGYRNLPQHWANQVYAKDFLLGLSKWIAYEGSIWRPNKSEKSGLVAQTVPLKENNVDNCPDKYESDAKPVSSQERTSREKSQQKGSTHGPNQNISRPPNAATGRAQMPLAAASKEDESGRSRFPNESQSHTKREANFTYSSAQKEQTAMRNLSLPSTWKVSAQSKQARTRLRSVNNPVIVQGTALMSKQSSRVNAEKTQDASVPKKAQTPSRTNTQASRNSTTAKKPSTRSGYGATSLPYKNNTEFPATPLSSNSGIGLNSVEFRESDEAIPESDEAIPESGEAISESGEAISESGEAIPESDEPVPESDSVHI</sequence>
<dbReference type="InterPro" id="IPR036705">
    <property type="entry name" value="Ribosyl_crysJ1_sf"/>
</dbReference>
<feature type="compositionally biased region" description="Polar residues" evidence="2">
    <location>
        <begin position="909"/>
        <end position="928"/>
    </location>
</feature>
<accession>A0A816QR08</accession>
<comment type="caution">
    <text evidence="4">The sequence shown here is derived from an EMBL/GenBank/DDBJ whole genome shotgun (WGS) entry which is preliminary data.</text>
</comment>
<evidence type="ECO:0000313" key="4">
    <source>
        <dbReference type="EMBL" id="CAF2065128.1"/>
    </source>
</evidence>
<feature type="region of interest" description="Disordered" evidence="2">
    <location>
        <begin position="724"/>
        <end position="823"/>
    </location>
</feature>
<feature type="binding site" evidence="1">
    <location>
        <position position="420"/>
    </location>
    <ligand>
        <name>Mg(2+)</name>
        <dbReference type="ChEBI" id="CHEBI:18420"/>
        <label>1</label>
    </ligand>
</feature>
<proteinExistence type="predicted"/>
<feature type="binding site" evidence="1">
    <location>
        <position position="421"/>
    </location>
    <ligand>
        <name>Mg(2+)</name>
        <dbReference type="ChEBI" id="CHEBI:18420"/>
        <label>1</label>
    </ligand>
</feature>
<feature type="binding site" evidence="1">
    <location>
        <position position="658"/>
    </location>
    <ligand>
        <name>Mg(2+)</name>
        <dbReference type="ChEBI" id="CHEBI:18420"/>
        <label>1</label>
    </ligand>
</feature>
<reference evidence="4" key="1">
    <citation type="submission" date="2021-02" db="EMBL/GenBank/DDBJ databases">
        <authorList>
            <person name="Nowell W R."/>
        </authorList>
    </citation>
    <scope>NUCLEOTIDE SEQUENCE</scope>
</reference>
<dbReference type="SUPFAM" id="SSF101478">
    <property type="entry name" value="ADP-ribosylglycohydrolase"/>
    <property type="match status" value="1"/>
</dbReference>
<organism evidence="4 5">
    <name type="scientific">Rotaria magnacalcarata</name>
    <dbReference type="NCBI Taxonomy" id="392030"/>
    <lineage>
        <taxon>Eukaryota</taxon>
        <taxon>Metazoa</taxon>
        <taxon>Spiralia</taxon>
        <taxon>Gnathifera</taxon>
        <taxon>Rotifera</taxon>
        <taxon>Eurotatoria</taxon>
        <taxon>Bdelloidea</taxon>
        <taxon>Philodinida</taxon>
        <taxon>Philodinidae</taxon>
        <taxon>Rotaria</taxon>
    </lineage>
</organism>
<feature type="binding site" evidence="1">
    <location>
        <position position="422"/>
    </location>
    <ligand>
        <name>Mg(2+)</name>
        <dbReference type="ChEBI" id="CHEBI:18420"/>
        <label>1</label>
    </ligand>
</feature>
<feature type="compositionally biased region" description="Low complexity" evidence="2">
    <location>
        <begin position="949"/>
        <end position="969"/>
    </location>
</feature>
<dbReference type="GO" id="GO:0006508">
    <property type="term" value="P:proteolysis"/>
    <property type="evidence" value="ECO:0007669"/>
    <property type="project" value="InterPro"/>
</dbReference>
<dbReference type="Gene3D" id="3.40.50.1460">
    <property type="match status" value="1"/>
</dbReference>
<dbReference type="AlphaFoldDB" id="A0A816QR08"/>
<dbReference type="EMBL" id="CAJNRF010004893">
    <property type="protein sequence ID" value="CAF2065128.1"/>
    <property type="molecule type" value="Genomic_DNA"/>
</dbReference>
<evidence type="ECO:0000313" key="5">
    <source>
        <dbReference type="Proteomes" id="UP000663856"/>
    </source>
</evidence>
<dbReference type="Gene3D" id="1.10.4080.10">
    <property type="entry name" value="ADP-ribosylation/Crystallin J1"/>
    <property type="match status" value="1"/>
</dbReference>
<feature type="compositionally biased region" description="Polar residues" evidence="2">
    <location>
        <begin position="753"/>
        <end position="766"/>
    </location>
</feature>
<feature type="compositionally biased region" description="Polar residues" evidence="2">
    <location>
        <begin position="878"/>
        <end position="901"/>
    </location>
</feature>
<evidence type="ECO:0000256" key="1">
    <source>
        <dbReference type="PIRSR" id="PIRSR605502-1"/>
    </source>
</evidence>
<name>A0A816QR08_9BILA</name>
<dbReference type="PANTHER" id="PTHR22576:SF37">
    <property type="entry name" value="MUCOSA-ASSOCIATED LYMPHOID TISSUE LYMPHOMA TRANSLOCATION PROTEIN 1"/>
    <property type="match status" value="1"/>
</dbReference>
<dbReference type="GO" id="GO:0004197">
    <property type="term" value="F:cysteine-type endopeptidase activity"/>
    <property type="evidence" value="ECO:0007669"/>
    <property type="project" value="InterPro"/>
</dbReference>
<feature type="binding site" evidence="1">
    <location>
        <position position="657"/>
    </location>
    <ligand>
        <name>Mg(2+)</name>
        <dbReference type="ChEBI" id="CHEBI:18420"/>
        <label>1</label>
    </ligand>
</feature>
<feature type="domain" description="Caspase family p20" evidence="3">
    <location>
        <begin position="14"/>
        <end position="91"/>
    </location>
</feature>
<gene>
    <name evidence="4" type="ORF">WKI299_LOCUS12892</name>
</gene>
<dbReference type="InterPro" id="IPR052039">
    <property type="entry name" value="Caspase-related_regulators"/>
</dbReference>
<dbReference type="PANTHER" id="PTHR22576">
    <property type="entry name" value="MUCOSA ASSOCIATED LYMPHOID TISSUE LYMPHOMA TRANSLOCATION PROTEIN 1/PARACASPASE"/>
    <property type="match status" value="1"/>
</dbReference>
<keyword evidence="1" id="KW-0479">Metal-binding</keyword>
<evidence type="ECO:0000259" key="3">
    <source>
        <dbReference type="PROSITE" id="PS50208"/>
    </source>
</evidence>